<sequence>MSCRRRVSVSCWQLWFRAAQPLLKLRSIPHDTTIRCIAASNNASARAGQRPPVTTCKRAR</sequence>
<protein>
    <submittedName>
        <fullName evidence="1">Uncharacterized protein</fullName>
    </submittedName>
</protein>
<comment type="caution">
    <text evidence="1">The sequence shown here is derived from an EMBL/GenBank/DDBJ whole genome shotgun (WGS) entry which is preliminary data.</text>
</comment>
<gene>
    <name evidence="1" type="ORF">TSOC_011819</name>
</gene>
<dbReference type="EMBL" id="PGGS01000696">
    <property type="protein sequence ID" value="PNH02224.1"/>
    <property type="molecule type" value="Genomic_DNA"/>
</dbReference>
<reference evidence="1 2" key="1">
    <citation type="journal article" date="2017" name="Mol. Biol. Evol.">
        <title>The 4-celled Tetrabaena socialis nuclear genome reveals the essential components for genetic control of cell number at the origin of multicellularity in the volvocine lineage.</title>
        <authorList>
            <person name="Featherston J."/>
            <person name="Arakaki Y."/>
            <person name="Hanschen E.R."/>
            <person name="Ferris P.J."/>
            <person name="Michod R.E."/>
            <person name="Olson B.J.S.C."/>
            <person name="Nozaki H."/>
            <person name="Durand P.M."/>
        </authorList>
    </citation>
    <scope>NUCLEOTIDE SEQUENCE [LARGE SCALE GENOMIC DNA]</scope>
    <source>
        <strain evidence="1 2">NIES-571</strain>
    </source>
</reference>
<organism evidence="1 2">
    <name type="scientific">Tetrabaena socialis</name>
    <dbReference type="NCBI Taxonomy" id="47790"/>
    <lineage>
        <taxon>Eukaryota</taxon>
        <taxon>Viridiplantae</taxon>
        <taxon>Chlorophyta</taxon>
        <taxon>core chlorophytes</taxon>
        <taxon>Chlorophyceae</taxon>
        <taxon>CS clade</taxon>
        <taxon>Chlamydomonadales</taxon>
        <taxon>Tetrabaenaceae</taxon>
        <taxon>Tetrabaena</taxon>
    </lineage>
</organism>
<keyword evidence="2" id="KW-1185">Reference proteome</keyword>
<evidence type="ECO:0000313" key="2">
    <source>
        <dbReference type="Proteomes" id="UP000236333"/>
    </source>
</evidence>
<dbReference type="Proteomes" id="UP000236333">
    <property type="component" value="Unassembled WGS sequence"/>
</dbReference>
<proteinExistence type="predicted"/>
<accession>A0A2J7ZPM4</accession>
<evidence type="ECO:0000313" key="1">
    <source>
        <dbReference type="EMBL" id="PNH02224.1"/>
    </source>
</evidence>
<dbReference type="AlphaFoldDB" id="A0A2J7ZPM4"/>
<name>A0A2J7ZPM4_9CHLO</name>